<gene>
    <name evidence="2" type="ORF">C7K55_09085</name>
</gene>
<dbReference type="InterPro" id="IPR012338">
    <property type="entry name" value="Beta-lactam/transpept-like"/>
</dbReference>
<sequence>MAFYSPDPAMAQILADLVRALELEGRPGLAQHLSITWLRYDQPLLGRAADLDPDLFWAQPVQGASWAGDRPRYPASVVKLVYLVAAEAWRQADLLADTPELRRALSDMIRDSSNDATSLVVDLLSGTTSGPSLPPEPMAHWVEQRQLVNGWLSELGWPELQGCNACQKTWGDGPYGRERVFYGTELENRNRLSTDAVARLLQAVLASALVSPPACARMAALLARSLDPALRLADPENQVDGFIGEGLPLGSRLWSKAGWMSQARHDAAYVEPSAEGSMPKAAPFLLVIFSEGQACAQDHKLLPEIATRLAAASRK</sequence>
<dbReference type="Pfam" id="PF13354">
    <property type="entry name" value="Beta-lactamase2"/>
    <property type="match status" value="1"/>
</dbReference>
<organism evidence="2 3">
    <name type="scientific">Cyanobium usitatum str. Tous</name>
    <dbReference type="NCBI Taxonomy" id="2116684"/>
    <lineage>
        <taxon>Bacteria</taxon>
        <taxon>Bacillati</taxon>
        <taxon>Cyanobacteriota</taxon>
        <taxon>Cyanophyceae</taxon>
        <taxon>Synechococcales</taxon>
        <taxon>Prochlorococcaceae</taxon>
        <taxon>Cyanobium</taxon>
    </lineage>
</organism>
<keyword evidence="3" id="KW-1185">Reference proteome</keyword>
<dbReference type="Proteomes" id="UP000243002">
    <property type="component" value="Unassembled WGS sequence"/>
</dbReference>
<dbReference type="EMBL" id="PXXO01000009">
    <property type="protein sequence ID" value="PSJ04848.1"/>
    <property type="molecule type" value="Genomic_DNA"/>
</dbReference>
<dbReference type="GO" id="GO:0046677">
    <property type="term" value="P:response to antibiotic"/>
    <property type="evidence" value="ECO:0007669"/>
    <property type="project" value="InterPro"/>
</dbReference>
<proteinExistence type="predicted"/>
<dbReference type="GO" id="GO:0030655">
    <property type="term" value="P:beta-lactam antibiotic catabolic process"/>
    <property type="evidence" value="ECO:0007669"/>
    <property type="project" value="InterPro"/>
</dbReference>
<dbReference type="GO" id="GO:0008800">
    <property type="term" value="F:beta-lactamase activity"/>
    <property type="evidence" value="ECO:0007669"/>
    <property type="project" value="InterPro"/>
</dbReference>
<name>A0A2P7MUC2_9CYAN</name>
<reference evidence="2 3" key="1">
    <citation type="journal article" date="2018" name="Environ. Microbiol.">
        <title>Ecological and genomic features of two widespread freshwater picocyanobacteria.</title>
        <authorList>
            <person name="Cabello-Yeves P.J."/>
            <person name="Picazo A."/>
            <person name="Camacho A."/>
            <person name="Callieri C."/>
            <person name="Rosselli R."/>
            <person name="Roda-Garcia J.J."/>
            <person name="Coutinho F.H."/>
            <person name="Rodriguez-Valera F."/>
        </authorList>
    </citation>
    <scope>NUCLEOTIDE SEQUENCE [LARGE SCALE GENOMIC DNA]</scope>
    <source>
        <strain evidence="2 3">Tous</strain>
    </source>
</reference>
<dbReference type="PANTHER" id="PTHR35333:SF3">
    <property type="entry name" value="BETA-LACTAMASE-TYPE TRANSPEPTIDASE FOLD CONTAINING PROTEIN"/>
    <property type="match status" value="1"/>
</dbReference>
<comment type="caution">
    <text evidence="2">The sequence shown here is derived from an EMBL/GenBank/DDBJ whole genome shotgun (WGS) entry which is preliminary data.</text>
</comment>
<dbReference type="AlphaFoldDB" id="A0A2P7MUC2"/>
<accession>A0A2P7MUC2</accession>
<dbReference type="InterPro" id="IPR000871">
    <property type="entry name" value="Beta-lactam_class-A"/>
</dbReference>
<dbReference type="RefSeq" id="WP_106632409.1">
    <property type="nucleotide sequence ID" value="NZ_PXXO01000009.1"/>
</dbReference>
<dbReference type="InterPro" id="IPR045155">
    <property type="entry name" value="Beta-lactam_cat"/>
</dbReference>
<feature type="domain" description="Beta-lactamase class A catalytic" evidence="1">
    <location>
        <begin position="147"/>
        <end position="275"/>
    </location>
</feature>
<evidence type="ECO:0000313" key="2">
    <source>
        <dbReference type="EMBL" id="PSJ04848.1"/>
    </source>
</evidence>
<protein>
    <recommendedName>
        <fullName evidence="1">Beta-lactamase class A catalytic domain-containing protein</fullName>
    </recommendedName>
</protein>
<dbReference type="SUPFAM" id="SSF56601">
    <property type="entry name" value="beta-lactamase/transpeptidase-like"/>
    <property type="match status" value="1"/>
</dbReference>
<dbReference type="PANTHER" id="PTHR35333">
    <property type="entry name" value="BETA-LACTAMASE"/>
    <property type="match status" value="1"/>
</dbReference>
<evidence type="ECO:0000313" key="3">
    <source>
        <dbReference type="Proteomes" id="UP000243002"/>
    </source>
</evidence>
<dbReference type="Gene3D" id="3.40.710.10">
    <property type="entry name" value="DD-peptidase/beta-lactamase superfamily"/>
    <property type="match status" value="1"/>
</dbReference>
<dbReference type="OrthoDB" id="7510992at2"/>
<evidence type="ECO:0000259" key="1">
    <source>
        <dbReference type="Pfam" id="PF13354"/>
    </source>
</evidence>